<organism evidence="1">
    <name type="scientific">hydrothermal vent metagenome</name>
    <dbReference type="NCBI Taxonomy" id="652676"/>
    <lineage>
        <taxon>unclassified sequences</taxon>
        <taxon>metagenomes</taxon>
        <taxon>ecological metagenomes</taxon>
    </lineage>
</organism>
<dbReference type="InterPro" id="IPR011990">
    <property type="entry name" value="TPR-like_helical_dom_sf"/>
</dbReference>
<dbReference type="SMART" id="SM00028">
    <property type="entry name" value="TPR"/>
    <property type="match status" value="5"/>
</dbReference>
<name>A0A1W1B8H1_9ZZZZ</name>
<reference evidence="1" key="1">
    <citation type="submission" date="2016-10" db="EMBL/GenBank/DDBJ databases">
        <authorList>
            <person name="de Groot N.N."/>
        </authorList>
    </citation>
    <scope>NUCLEOTIDE SEQUENCE</scope>
</reference>
<proteinExistence type="predicted"/>
<dbReference type="Pfam" id="PF13181">
    <property type="entry name" value="TPR_8"/>
    <property type="match status" value="1"/>
</dbReference>
<dbReference type="Gene3D" id="1.25.40.10">
    <property type="entry name" value="Tetratricopeptide repeat domain"/>
    <property type="match status" value="2"/>
</dbReference>
<sequence length="627" mass="73739">MRRVKQSIIMVFLSVVFASSTLFARVMIEDIHISKDIDKERYLPIDIVDEIPNDSKQLAVSARVRNLPHNKKIRVVWYEYNKKNRKVANAQSYIAPKDNNFLYHIVKFKNMIGIGRYYVDFLLDNKLLKTISFEVYESRSKYTLKWIKLNKKGVKLFNEKKYDEAIEVLKESIEVLKQDNPINYYNILLTLNNMAQTYISSKNYRASKLTIEVAEKIAKNHNLLNSLNFARTLAKKAEISLKESDYKKAIELYTKSLEISDKEPNISCKRYIIDIKKSLYSIYMRQKDYENARFAAQEVAECHNNDILSMLMVADTYIAQKNYKIAQKYLDRVYKKLKKYKKPNRYLVYKMMSSMSQLYIDTQRYKKAKIVTNKLIKKSKKIYGTKNQHTIDALEKLARIYRETGDKKREKIVEKNIIKLYTEMIESKSCSDITTKEDSFIYKIVYKKYSELNSDILSSYHFKRYIEKKHKISLISPLGWQSKDDDIYIIHLQHRDKNGNIDRYSLREIPRFWKNDKSLNYKKLIKKISNDMDSMLRKSAKSIGDTTTQTIPLKIFKRGKYAIGHTLIHQQGKIDRWYGNTFIFDGKNIYLLSTVSGAKNLLLGEFLSSLAVKSFCSDTAKSIANQH</sequence>
<dbReference type="PROSITE" id="PS50005">
    <property type="entry name" value="TPR"/>
    <property type="match status" value="1"/>
</dbReference>
<dbReference type="InterPro" id="IPR019734">
    <property type="entry name" value="TPR_rpt"/>
</dbReference>
<protein>
    <submittedName>
        <fullName evidence="1">Kinesin light chain</fullName>
    </submittedName>
</protein>
<gene>
    <name evidence="1" type="ORF">MNB_SV-6-475</name>
</gene>
<dbReference type="SUPFAM" id="SSF81901">
    <property type="entry name" value="HCP-like"/>
    <property type="match status" value="1"/>
</dbReference>
<evidence type="ECO:0000313" key="1">
    <source>
        <dbReference type="EMBL" id="SFV49816.1"/>
    </source>
</evidence>
<dbReference type="EMBL" id="FPHC01000001">
    <property type="protein sequence ID" value="SFV49816.1"/>
    <property type="molecule type" value="Genomic_DNA"/>
</dbReference>
<dbReference type="AlphaFoldDB" id="A0A1W1B8H1"/>
<accession>A0A1W1B8H1</accession>